<dbReference type="InterPro" id="IPR051695">
    <property type="entry name" value="Phosphoglycerate_Mutase"/>
</dbReference>
<dbReference type="GO" id="GO:0043456">
    <property type="term" value="P:regulation of pentose-phosphate shunt"/>
    <property type="evidence" value="ECO:0007669"/>
    <property type="project" value="TreeGrafter"/>
</dbReference>
<evidence type="ECO:0000313" key="4">
    <source>
        <dbReference type="EMBL" id="RCX20376.1"/>
    </source>
</evidence>
<protein>
    <submittedName>
        <fullName evidence="4">Alpha-ribazole phosphatase</fullName>
    </submittedName>
</protein>
<dbReference type="GO" id="GO:0045820">
    <property type="term" value="P:negative regulation of glycolytic process"/>
    <property type="evidence" value="ECO:0007669"/>
    <property type="project" value="TreeGrafter"/>
</dbReference>
<organism evidence="4 5">
    <name type="scientific">Fontibacillus phaseoli</name>
    <dbReference type="NCBI Taxonomy" id="1416533"/>
    <lineage>
        <taxon>Bacteria</taxon>
        <taxon>Bacillati</taxon>
        <taxon>Bacillota</taxon>
        <taxon>Bacilli</taxon>
        <taxon>Bacillales</taxon>
        <taxon>Paenibacillaceae</taxon>
        <taxon>Fontibacillus</taxon>
    </lineage>
</organism>
<comment type="caution">
    <text evidence="4">The sequence shown here is derived from an EMBL/GenBank/DDBJ whole genome shotgun (WGS) entry which is preliminary data.</text>
</comment>
<gene>
    <name evidence="4" type="ORF">DFP94_103100</name>
</gene>
<evidence type="ECO:0000256" key="1">
    <source>
        <dbReference type="ARBA" id="ARBA00022801"/>
    </source>
</evidence>
<feature type="binding site" evidence="3">
    <location>
        <begin position="7"/>
        <end position="14"/>
    </location>
    <ligand>
        <name>substrate</name>
    </ligand>
</feature>
<evidence type="ECO:0000313" key="5">
    <source>
        <dbReference type="Proteomes" id="UP000253090"/>
    </source>
</evidence>
<dbReference type="Gene3D" id="3.40.50.1240">
    <property type="entry name" value="Phosphoglycerate mutase-like"/>
    <property type="match status" value="1"/>
</dbReference>
<reference evidence="4 5" key="1">
    <citation type="submission" date="2018-07" db="EMBL/GenBank/DDBJ databases">
        <title>Genomic Encyclopedia of Type Strains, Phase III (KMG-III): the genomes of soil and plant-associated and newly described type strains.</title>
        <authorList>
            <person name="Whitman W."/>
        </authorList>
    </citation>
    <scope>NUCLEOTIDE SEQUENCE [LARGE SCALE GENOMIC DNA]</scope>
    <source>
        <strain evidence="4 5">CECT 8333</strain>
    </source>
</reference>
<dbReference type="InterPro" id="IPR029033">
    <property type="entry name" value="His_PPase_superfam"/>
</dbReference>
<evidence type="ECO:0000256" key="2">
    <source>
        <dbReference type="PIRSR" id="PIRSR613078-1"/>
    </source>
</evidence>
<dbReference type="AlphaFoldDB" id="A0A369BIH5"/>
<dbReference type="PANTHER" id="PTHR46517:SF1">
    <property type="entry name" value="FRUCTOSE-2,6-BISPHOSPHATASE TIGAR"/>
    <property type="match status" value="1"/>
</dbReference>
<dbReference type="Pfam" id="PF00300">
    <property type="entry name" value="His_Phos_1"/>
    <property type="match status" value="1"/>
</dbReference>
<feature type="active site" description="Proton donor/acceptor" evidence="2">
    <location>
        <position position="81"/>
    </location>
</feature>
<dbReference type="RefSeq" id="WP_114496463.1">
    <property type="nucleotide sequence ID" value="NZ_QPJW01000003.1"/>
</dbReference>
<evidence type="ECO:0000256" key="3">
    <source>
        <dbReference type="PIRSR" id="PIRSR613078-2"/>
    </source>
</evidence>
<sequence>MEWWLIRHGMTEWNKERRYQGHSDTKLLPGEACGLSPLRAELAETAFSAVFCSDLKRCRSTLEYISPELAAVASYDSRLREMNFGAWEGQTYEMLKNNPQYRNWIDNPQEVTPPGGEAWPAFEDRIKEIYAELDAFSRKLVTERVEEPILIVTHGGVISILGTILEPGSEGLWNAKWKVEPGKVLRITHKQEFNSMG</sequence>
<dbReference type="OrthoDB" id="9783269at2"/>
<dbReference type="EMBL" id="QPJW01000003">
    <property type="protein sequence ID" value="RCX20376.1"/>
    <property type="molecule type" value="Genomic_DNA"/>
</dbReference>
<proteinExistence type="predicted"/>
<dbReference type="GO" id="GO:0005829">
    <property type="term" value="C:cytosol"/>
    <property type="evidence" value="ECO:0007669"/>
    <property type="project" value="TreeGrafter"/>
</dbReference>
<name>A0A369BIH5_9BACL</name>
<dbReference type="CDD" id="cd07067">
    <property type="entry name" value="HP_PGM_like"/>
    <property type="match status" value="1"/>
</dbReference>
<accession>A0A369BIH5</accession>
<dbReference type="InterPro" id="IPR013078">
    <property type="entry name" value="His_Pase_superF_clade-1"/>
</dbReference>
<feature type="active site" description="Tele-phosphohistidine intermediate" evidence="2">
    <location>
        <position position="8"/>
    </location>
</feature>
<dbReference type="PANTHER" id="PTHR46517">
    <property type="entry name" value="FRUCTOSE-2,6-BISPHOSPHATASE TIGAR"/>
    <property type="match status" value="1"/>
</dbReference>
<feature type="binding site" evidence="3">
    <location>
        <position position="57"/>
    </location>
    <ligand>
        <name>substrate</name>
    </ligand>
</feature>
<dbReference type="GO" id="GO:0004331">
    <property type="term" value="F:fructose-2,6-bisphosphate 2-phosphatase activity"/>
    <property type="evidence" value="ECO:0007669"/>
    <property type="project" value="TreeGrafter"/>
</dbReference>
<dbReference type="SMART" id="SM00855">
    <property type="entry name" value="PGAM"/>
    <property type="match status" value="1"/>
</dbReference>
<dbReference type="SUPFAM" id="SSF53254">
    <property type="entry name" value="Phosphoglycerate mutase-like"/>
    <property type="match status" value="1"/>
</dbReference>
<dbReference type="Proteomes" id="UP000253090">
    <property type="component" value="Unassembled WGS sequence"/>
</dbReference>
<dbReference type="PIRSF" id="PIRSF000709">
    <property type="entry name" value="6PFK_2-Ptase"/>
    <property type="match status" value="1"/>
</dbReference>
<keyword evidence="5" id="KW-1185">Reference proteome</keyword>
<keyword evidence="1" id="KW-0378">Hydrolase</keyword>